<gene>
    <name evidence="2" type="ORF">Q428_05230</name>
</gene>
<dbReference type="RefSeq" id="WP_051514942.1">
    <property type="nucleotide sequence ID" value="NZ_AZQP01000011.1"/>
</dbReference>
<protein>
    <submittedName>
        <fullName evidence="2">Alpha-ribazole kinase</fullName>
    </submittedName>
</protein>
<evidence type="ECO:0000313" key="2">
    <source>
        <dbReference type="EMBL" id="EYE88912.1"/>
    </source>
</evidence>
<keyword evidence="2" id="KW-0418">Kinase</keyword>
<dbReference type="AlphaFoldDB" id="A0A017RW55"/>
<keyword evidence="3" id="KW-1185">Reference proteome</keyword>
<dbReference type="STRING" id="1403537.Q428_05230"/>
<dbReference type="Pfam" id="PF00586">
    <property type="entry name" value="AIRS"/>
    <property type="match status" value="1"/>
</dbReference>
<evidence type="ECO:0000259" key="1">
    <source>
        <dbReference type="Pfam" id="PF00586"/>
    </source>
</evidence>
<accession>A0A017RW55</accession>
<organism evidence="2 3">
    <name type="scientific">Fervidicella metallireducens AeB</name>
    <dbReference type="NCBI Taxonomy" id="1403537"/>
    <lineage>
        <taxon>Bacteria</taxon>
        <taxon>Bacillati</taxon>
        <taxon>Bacillota</taxon>
        <taxon>Clostridia</taxon>
        <taxon>Eubacteriales</taxon>
        <taxon>Clostridiaceae</taxon>
        <taxon>Fervidicella</taxon>
    </lineage>
</organism>
<dbReference type="InterPro" id="IPR016188">
    <property type="entry name" value="PurM-like_N"/>
</dbReference>
<dbReference type="InterPro" id="IPR036921">
    <property type="entry name" value="PurM-like_N_sf"/>
</dbReference>
<dbReference type="OrthoDB" id="9805740at2"/>
<dbReference type="Proteomes" id="UP000019681">
    <property type="component" value="Unassembled WGS sequence"/>
</dbReference>
<reference evidence="2 3" key="1">
    <citation type="journal article" date="2014" name="Genome Announc.">
        <title>Draft Genome Sequence of Fervidicella metallireducens Strain AeBT, an Iron-Reducing Thermoanaerobe from the Great Artesian Basin.</title>
        <authorList>
            <person name="Patel B.K."/>
        </authorList>
    </citation>
    <scope>NUCLEOTIDE SEQUENCE [LARGE SCALE GENOMIC DNA]</scope>
    <source>
        <strain evidence="2 3">AeB</strain>
    </source>
</reference>
<sequence>MKFTHRDIQLLELDSKEFLVISCDSCGGVGLKENDIVKASPYIVGKFTARVCLSEILSLKAKPMTMSISICSEPEPTGEEIIKGIKDELKEIDLDIPLIISTEKNIKTSMTALGISVFGRVKKESILLDKVKKGDFVYILGEPCVGDEVLKNVKKICTTKDIFKVVNDKNVCEVIPVGSSGIKGEMNKFMEETGLEFYYEDDIKIDINKSAGPCTAAIVIGKLDFSVYGYDKIRKIGYIK</sequence>
<dbReference type="SUPFAM" id="SSF55326">
    <property type="entry name" value="PurM N-terminal domain-like"/>
    <property type="match status" value="1"/>
</dbReference>
<dbReference type="Gene3D" id="3.30.1330.10">
    <property type="entry name" value="PurM-like, N-terminal domain"/>
    <property type="match status" value="1"/>
</dbReference>
<dbReference type="EMBL" id="AZQP01000011">
    <property type="protein sequence ID" value="EYE88912.1"/>
    <property type="molecule type" value="Genomic_DNA"/>
</dbReference>
<evidence type="ECO:0000313" key="3">
    <source>
        <dbReference type="Proteomes" id="UP000019681"/>
    </source>
</evidence>
<proteinExistence type="predicted"/>
<feature type="domain" description="PurM-like N-terminal" evidence="1">
    <location>
        <begin position="8"/>
        <end position="97"/>
    </location>
</feature>
<comment type="caution">
    <text evidence="2">The sequence shown here is derived from an EMBL/GenBank/DDBJ whole genome shotgun (WGS) entry which is preliminary data.</text>
</comment>
<keyword evidence="2" id="KW-0808">Transferase</keyword>
<dbReference type="GO" id="GO:0016301">
    <property type="term" value="F:kinase activity"/>
    <property type="evidence" value="ECO:0007669"/>
    <property type="project" value="UniProtKB-KW"/>
</dbReference>
<name>A0A017RW55_9CLOT</name>